<accession>A0ABW6DB06</accession>
<proteinExistence type="predicted"/>
<dbReference type="RefSeq" id="WP_377982833.1">
    <property type="nucleotide sequence ID" value="NZ_JBBKXZ010000001.1"/>
</dbReference>
<dbReference type="InterPro" id="IPR045670">
    <property type="entry name" value="DUF5916"/>
</dbReference>
<reference evidence="3 4" key="1">
    <citation type="submission" date="2024-03" db="EMBL/GenBank/DDBJ databases">
        <title>Aquirufa genome sequencing.</title>
        <authorList>
            <person name="Pitt A."/>
            <person name="Hahn M.W."/>
        </authorList>
    </citation>
    <scope>NUCLEOTIDE SEQUENCE [LARGE SCALE GENOMIC DNA]</scope>
    <source>
        <strain evidence="3 4">OSTEICH-129V</strain>
    </source>
</reference>
<sequence length="729" mass="82492">MRYLLLFISFCGFSQEVFKPLNPQKEFQPLKIESSLKADGLLDETEWKNAPSVHLDFQVEPFQGLQASFNSTVKMLYNHQFLYVAAILKDTIGKNAFRAPNLKRDYTFVENDLFGIAIDGFNDKRNALVLQSNAYGAQRDLLAFDDRAFDIDWDGLYRVRTQRSDSSWVAEFAIPWQTLRYPKTDGNKSQDWGINFFRIRRSSNELSVWSPHPRSMSPLRMDYAGKLTGIIPPPPTSTNIRFNPYLLQVSNKSEGTEIGNARNTDLKLGGEIKWAISPTSVMDITFNTDFAQADVDLQVNNISRFSVFFPERRQFFLENASLFSAGLAPVDQVIGGSMYIQPFFSRTIGLDQNVNPIAITAGTRFVYRSEKRNLGGIFMRQGAGDGDPFSNFYVGRYSENFGKQNRIGAIVTTKSSPSAVQSTGAIDAFVRFNDKFSFSGMGTLTQDSRTGDQGVAEYSQFLYTGNFIRAYWTQTLVSEKYNPSMGFVSRRGVFSNSQGFDFNVRGKWLPSFVRSWGPGIYTEVYHSLKTGNIIEQRALSGPLWFDLQNGGIIGGYVEATAQNLEETFSPVGIDINPGSYSYFRKGFLLSSDPSAKYSGSTEYGWGGFFNGTLQTLDSKFRLAPIPHVNLGLSWNWSKFENMGAARETKEVNLLILETRMAINPRVQLIGFYQKNTTDDLKSLNIRLSWEYQPLSFVYLVFNSLNYQGTDETQQKQQSFLAKLSYLKQF</sequence>
<organism evidence="3 4">
    <name type="scientific">Aquirufa avitistagni</name>
    <dbReference type="NCBI Taxonomy" id="3104728"/>
    <lineage>
        <taxon>Bacteria</taxon>
        <taxon>Pseudomonadati</taxon>
        <taxon>Bacteroidota</taxon>
        <taxon>Cytophagia</taxon>
        <taxon>Cytophagales</taxon>
        <taxon>Flectobacillaceae</taxon>
        <taxon>Aquirufa</taxon>
    </lineage>
</organism>
<evidence type="ECO:0000313" key="4">
    <source>
        <dbReference type="Proteomes" id="UP001598138"/>
    </source>
</evidence>
<name>A0ABW6DB06_9BACT</name>
<dbReference type="SUPFAM" id="SSF49344">
    <property type="entry name" value="CBD9-like"/>
    <property type="match status" value="1"/>
</dbReference>
<dbReference type="InterPro" id="IPR010502">
    <property type="entry name" value="Carb-bd_dom_fam9"/>
</dbReference>
<keyword evidence="4" id="KW-1185">Reference proteome</keyword>
<dbReference type="Pfam" id="PF19313">
    <property type="entry name" value="DUF5916"/>
    <property type="match status" value="1"/>
</dbReference>
<evidence type="ECO:0000259" key="1">
    <source>
        <dbReference type="Pfam" id="PF06452"/>
    </source>
</evidence>
<evidence type="ECO:0000313" key="3">
    <source>
        <dbReference type="EMBL" id="MFD3393956.1"/>
    </source>
</evidence>
<gene>
    <name evidence="3" type="ORF">U0R10_04930</name>
</gene>
<protein>
    <submittedName>
        <fullName evidence="3">DUF5916 domain-containing protein</fullName>
    </submittedName>
</protein>
<dbReference type="EMBL" id="JBBKXZ010000001">
    <property type="protein sequence ID" value="MFD3393956.1"/>
    <property type="molecule type" value="Genomic_DNA"/>
</dbReference>
<dbReference type="Pfam" id="PF06452">
    <property type="entry name" value="CBM9_1"/>
    <property type="match status" value="1"/>
</dbReference>
<evidence type="ECO:0000259" key="2">
    <source>
        <dbReference type="Pfam" id="PF19313"/>
    </source>
</evidence>
<dbReference type="Proteomes" id="UP001598138">
    <property type="component" value="Unassembled WGS sequence"/>
</dbReference>
<dbReference type="CDD" id="cd09618">
    <property type="entry name" value="CBM9_like_2"/>
    <property type="match status" value="1"/>
</dbReference>
<comment type="caution">
    <text evidence="3">The sequence shown here is derived from an EMBL/GenBank/DDBJ whole genome shotgun (WGS) entry which is preliminary data.</text>
</comment>
<dbReference type="Gene3D" id="2.60.40.1190">
    <property type="match status" value="1"/>
</dbReference>
<feature type="domain" description="DUF5916" evidence="2">
    <location>
        <begin position="238"/>
        <end position="326"/>
    </location>
</feature>
<feature type="domain" description="Carbohydrate-binding" evidence="1">
    <location>
        <begin position="39"/>
        <end position="184"/>
    </location>
</feature>